<feature type="region of interest" description="Disordered" evidence="1">
    <location>
        <begin position="1257"/>
        <end position="1330"/>
    </location>
</feature>
<accession>A0ABQ5D786</accession>
<feature type="region of interest" description="Disordered" evidence="1">
    <location>
        <begin position="452"/>
        <end position="499"/>
    </location>
</feature>
<feature type="compositionally biased region" description="Low complexity" evidence="1">
    <location>
        <begin position="217"/>
        <end position="234"/>
    </location>
</feature>
<organism evidence="2 3">
    <name type="scientific">Tanacetum coccineum</name>
    <dbReference type="NCBI Taxonomy" id="301880"/>
    <lineage>
        <taxon>Eukaryota</taxon>
        <taxon>Viridiplantae</taxon>
        <taxon>Streptophyta</taxon>
        <taxon>Embryophyta</taxon>
        <taxon>Tracheophyta</taxon>
        <taxon>Spermatophyta</taxon>
        <taxon>Magnoliopsida</taxon>
        <taxon>eudicotyledons</taxon>
        <taxon>Gunneridae</taxon>
        <taxon>Pentapetalae</taxon>
        <taxon>asterids</taxon>
        <taxon>campanulids</taxon>
        <taxon>Asterales</taxon>
        <taxon>Asteraceae</taxon>
        <taxon>Asteroideae</taxon>
        <taxon>Anthemideae</taxon>
        <taxon>Anthemidinae</taxon>
        <taxon>Tanacetum</taxon>
    </lineage>
</organism>
<name>A0ABQ5D786_9ASTR</name>
<feature type="region of interest" description="Disordered" evidence="1">
    <location>
        <begin position="677"/>
        <end position="722"/>
    </location>
</feature>
<dbReference type="SUPFAM" id="SSF54001">
    <property type="entry name" value="Cysteine proteinases"/>
    <property type="match status" value="1"/>
</dbReference>
<proteinExistence type="predicted"/>
<keyword evidence="3" id="KW-1185">Reference proteome</keyword>
<dbReference type="GO" id="GO:0008233">
    <property type="term" value="F:peptidase activity"/>
    <property type="evidence" value="ECO:0007669"/>
    <property type="project" value="UniProtKB-KW"/>
</dbReference>
<feature type="region of interest" description="Disordered" evidence="1">
    <location>
        <begin position="968"/>
        <end position="991"/>
    </location>
</feature>
<evidence type="ECO:0000313" key="2">
    <source>
        <dbReference type="EMBL" id="GJT34842.1"/>
    </source>
</evidence>
<feature type="region of interest" description="Disordered" evidence="1">
    <location>
        <begin position="341"/>
        <end position="390"/>
    </location>
</feature>
<feature type="compositionally biased region" description="Basic and acidic residues" evidence="1">
    <location>
        <begin position="677"/>
        <end position="696"/>
    </location>
</feature>
<reference evidence="2" key="1">
    <citation type="journal article" date="2022" name="Int. J. Mol. Sci.">
        <title>Draft Genome of Tanacetum Coccineum: Genomic Comparison of Closely Related Tanacetum-Family Plants.</title>
        <authorList>
            <person name="Yamashiro T."/>
            <person name="Shiraishi A."/>
            <person name="Nakayama K."/>
            <person name="Satake H."/>
        </authorList>
    </citation>
    <scope>NUCLEOTIDE SEQUENCE</scope>
</reference>
<feature type="compositionally biased region" description="Basic residues" evidence="1">
    <location>
        <begin position="971"/>
        <end position="981"/>
    </location>
</feature>
<feature type="compositionally biased region" description="Polar residues" evidence="1">
    <location>
        <begin position="452"/>
        <end position="467"/>
    </location>
</feature>
<feature type="compositionally biased region" description="Acidic residues" evidence="1">
    <location>
        <begin position="1264"/>
        <end position="1282"/>
    </location>
</feature>
<feature type="compositionally biased region" description="Pro residues" evidence="1">
    <location>
        <begin position="200"/>
        <end position="216"/>
    </location>
</feature>
<keyword evidence="2" id="KW-0645">Protease</keyword>
<evidence type="ECO:0000256" key="1">
    <source>
        <dbReference type="SAM" id="MobiDB-lite"/>
    </source>
</evidence>
<dbReference type="EMBL" id="BQNB010014999">
    <property type="protein sequence ID" value="GJT34842.1"/>
    <property type="molecule type" value="Genomic_DNA"/>
</dbReference>
<reference evidence="2" key="2">
    <citation type="submission" date="2022-01" db="EMBL/GenBank/DDBJ databases">
        <authorList>
            <person name="Yamashiro T."/>
            <person name="Shiraishi A."/>
            <person name="Satake H."/>
            <person name="Nakayama K."/>
        </authorList>
    </citation>
    <scope>NUCLEOTIDE SEQUENCE</scope>
</reference>
<dbReference type="GO" id="GO:0006508">
    <property type="term" value="P:proteolysis"/>
    <property type="evidence" value="ECO:0007669"/>
    <property type="project" value="UniProtKB-KW"/>
</dbReference>
<dbReference type="Gene3D" id="3.40.395.10">
    <property type="entry name" value="Adenoviral Proteinase, Chain A"/>
    <property type="match status" value="1"/>
</dbReference>
<sequence>TEESVRRQLQLADASGINMLQNEEIFEGLQNIGYLTDRTFTFWKSQFTPQWRFLIHHILHCISSKSGGWDQFGSNIATALICLSTGRDFNFSKLIFDGMISNLKGKSKFLMYPRFLQMILNIQTENKNLFVSVLLTKKIFGNMKRSFQGINRPLLPAMLTIDAGQPQPSAAPTPSQSIPTPTPSHVQIPTPPTVSITPSTQPPPTVTHSVQPPPQPSSVQPTATTPPTQPVQTTSPPPVSTIPDIQPTFPPSPQIPSPSYHDTEGPSFEPSYHMSPPPSHEPEIQASRSSEESEQLRNLMDIVPRLESRVKSLEKELSETKQTLGTAILQLIEKVKKLENKLRKKRKSKEAKDAEGQDQEVPFETDQGDTFVTPEKSKGSGEAQEEQISPSTLEAAQILTIVASEGFKGSQAPLGSKIYKRKSKSTKTPTKILHFEEPDSAQVNTAQVNTAELNPDSTPSAQVNTGEVNAAEVNTGEAERVQRRKGKEPMTEEDLQAEVQASKTSKELQELADLEEAKRVQAEMDVETQRQIDLDALLARRLVEQEEEAAQVALATEFDYIQARLNADQILAEKLQQEEREQYSIEERAKFLHDTIAAQRKFLAEQRYAALRNKPPTISQLRNQMITYLKHVANKKHAELKSKSFEEIQVLYERYKKQDQTFVAIGSEEDERAIKKINEKDADKEEEKKDESVHEEVQEEEGAKKRKLGTRRKLKAKRRKHGSSLTREDDDLKICLHISPDEDKVIDVESLDHQYPIIEWQSFFLTTKPQHDQTKPDEDIYLNKVTRSNGHQRFFRTLMGVLSILDREDLKVIYELVMEEYKDRLPEGFDRMLWGDLMIMFNQGDTADFWDTQQDWKLISWKLHSSSGVHTIMTSTGLVFHMLVESKYPLTKEVLSQMLELKLETEEESSMALELIKFVRHQLEEFEDSNDDDTVTSTHEDEERRTISRLRLIEILLIRTYKESDKESVPKKGKKKMTKKIKKEESDEESVSKKDQLPSKLGWFVVSKFKNYMLSLDTGDKIKVTRQKIHDMLGVPVGVNDVARKLVAAKEIDFLFKVNFLTLFTNTVGKADGLKGQICLDVVRRLCEDSVILDIDWCGYIYDCLQDSKLPPGTNYYLGPLTFLIVNSTKFDRFPVVRTRPAIRNWSTYLMKQRYELELKGRVLGLLDLHVEWTEAEVQEAEGFIASLEISEKEDFFLKIHDLIKKAEEKLSLICAERVMLEDYMRKASLKCPGDGKFVALHEKYVNLFKDPISFKDDGNGDNVGDENGDDDDGNLDEEDVNEGDKDPNGSNPSFGFSKISLEDFGNDRGPAEKDKVVEGNPTEQETVVEGNQDEECEIMSTPENFTMGDLFGDNSATLELMNQEITLEKLPTQKASPCPKKRAVKPSSYLLSPYMNKKTKVVPKITRLEFILGNSLFAMQVRLNLETLAPGLWLDANVIDCWGAVLNHEESFRASKSMFDGTLASFDAKWESFSNQVNAQFKGNKGGLALGGVDLVFFPICKSDHFYVVVFSLTKTTVMTILDNSPGTYDSKYKEVCNLLKKLFARHLKQYGHIRHTQVARVKHTIPKPKWKTKENFHDFGIFTMLHMETFDGGPASNLDCGLPVESQLQRDMLRRLRFKFATKILFARRILHEIKVHAREDAELAKGV</sequence>
<feature type="compositionally biased region" description="Acidic residues" evidence="1">
    <location>
        <begin position="356"/>
        <end position="367"/>
    </location>
</feature>
<feature type="compositionally biased region" description="Basic and acidic residues" evidence="1">
    <location>
        <begin position="982"/>
        <end position="991"/>
    </location>
</feature>
<comment type="caution">
    <text evidence="2">The sequence shown here is derived from an EMBL/GenBank/DDBJ whole genome shotgun (WGS) entry which is preliminary data.</text>
</comment>
<feature type="compositionally biased region" description="Basic and acidic residues" evidence="1">
    <location>
        <begin position="1306"/>
        <end position="1318"/>
    </location>
</feature>
<keyword evidence="2" id="KW-0378">Hydrolase</keyword>
<feature type="compositionally biased region" description="Basic residues" evidence="1">
    <location>
        <begin position="704"/>
        <end position="722"/>
    </location>
</feature>
<dbReference type="Proteomes" id="UP001151760">
    <property type="component" value="Unassembled WGS sequence"/>
</dbReference>
<evidence type="ECO:0000313" key="3">
    <source>
        <dbReference type="Proteomes" id="UP001151760"/>
    </source>
</evidence>
<gene>
    <name evidence="2" type="ORF">Tco_0925261</name>
</gene>
<feature type="region of interest" description="Disordered" evidence="1">
    <location>
        <begin position="162"/>
        <end position="295"/>
    </location>
</feature>
<feature type="non-terminal residue" evidence="2">
    <location>
        <position position="1"/>
    </location>
</feature>
<protein>
    <submittedName>
        <fullName evidence="2">Ulp1 protease family, C-terminal catalytic domain-containing protein</fullName>
    </submittedName>
</protein>
<feature type="compositionally biased region" description="Low complexity" evidence="1">
    <location>
        <begin position="163"/>
        <end position="179"/>
    </location>
</feature>
<dbReference type="InterPro" id="IPR038765">
    <property type="entry name" value="Papain-like_cys_pep_sf"/>
</dbReference>